<accession>A0A6I6JN25</accession>
<dbReference type="AlphaFoldDB" id="A0A6I6JN25"/>
<dbReference type="KEGG" id="mcos:GM418_02000"/>
<name>A0A6I6JN25_9BACT</name>
<dbReference type="Proteomes" id="UP000428260">
    <property type="component" value="Chromosome"/>
</dbReference>
<dbReference type="RefSeq" id="WP_158862638.1">
    <property type="nucleotide sequence ID" value="NZ_CP046401.1"/>
</dbReference>
<evidence type="ECO:0000313" key="1">
    <source>
        <dbReference type="EMBL" id="QGY42468.1"/>
    </source>
</evidence>
<reference evidence="1 2" key="1">
    <citation type="submission" date="2019-11" db="EMBL/GenBank/DDBJ databases">
        <authorList>
            <person name="Zheng R.K."/>
            <person name="Sun C.M."/>
        </authorList>
    </citation>
    <scope>NUCLEOTIDE SEQUENCE [LARGE SCALE GENOMIC DNA]</scope>
    <source>
        <strain evidence="1 2">WC007</strain>
    </source>
</reference>
<protein>
    <submittedName>
        <fullName evidence="1">Uncharacterized protein</fullName>
    </submittedName>
</protein>
<sequence length="239" mass="27789">MNSSHFIRVCGSIAKKESLIPWKKNILPNTSVAEANLPYSNYYGTVPEKAIPNSIFLFTKEYYTLEEVLRFSQKIKSCALDKLNVATATVTFSSNQSHAIRIKYLPDYQHIRKIQECFEKQGVILAKKIHIENEAFIKINKCFILEEIEENIYMDYEEKNKGYLLSNRLLIQGEFYELLNNIRLNGNCRLFDAAKGGIIINSEVKEIMRIYSEQLDTTLLKCIQNQVNKIFKQKLQAHY</sequence>
<keyword evidence="2" id="KW-1185">Reference proteome</keyword>
<proteinExistence type="predicted"/>
<gene>
    <name evidence="1" type="ORF">GM418_02000</name>
</gene>
<organism evidence="1 2">
    <name type="scientific">Maribellus comscasis</name>
    <dbReference type="NCBI Taxonomy" id="2681766"/>
    <lineage>
        <taxon>Bacteria</taxon>
        <taxon>Pseudomonadati</taxon>
        <taxon>Bacteroidota</taxon>
        <taxon>Bacteroidia</taxon>
        <taxon>Marinilabiliales</taxon>
        <taxon>Prolixibacteraceae</taxon>
        <taxon>Maribellus</taxon>
    </lineage>
</organism>
<dbReference type="EMBL" id="CP046401">
    <property type="protein sequence ID" value="QGY42468.1"/>
    <property type="molecule type" value="Genomic_DNA"/>
</dbReference>
<evidence type="ECO:0000313" key="2">
    <source>
        <dbReference type="Proteomes" id="UP000428260"/>
    </source>
</evidence>